<organism evidence="2 3">
    <name type="scientific">Candidatus Mycobacterium methanotrophicum</name>
    <dbReference type="NCBI Taxonomy" id="2943498"/>
    <lineage>
        <taxon>Bacteria</taxon>
        <taxon>Bacillati</taxon>
        <taxon>Actinomycetota</taxon>
        <taxon>Actinomycetes</taxon>
        <taxon>Mycobacteriales</taxon>
        <taxon>Mycobacteriaceae</taxon>
        <taxon>Mycobacterium</taxon>
    </lineage>
</organism>
<evidence type="ECO:0000313" key="3">
    <source>
        <dbReference type="Proteomes" id="UP001056610"/>
    </source>
</evidence>
<evidence type="ECO:0000256" key="1">
    <source>
        <dbReference type="ARBA" id="ARBA00010554"/>
    </source>
</evidence>
<dbReference type="Pfam" id="PF02641">
    <property type="entry name" value="DUF190"/>
    <property type="match status" value="3"/>
</dbReference>
<accession>A0ABY4QIX5</accession>
<dbReference type="PANTHER" id="PTHR35983:SF1">
    <property type="entry name" value="UPF0166 PROTEIN TM_0021"/>
    <property type="match status" value="1"/>
</dbReference>
<sequence>MNQPAWKLSAYFPERLRTVTDGTGAARPGFLADHVLNLFDDREVATSVMLRGIASFGPIGVLRTDESLSLSEDPPAVVYAVDTESTIDDLVDDVVAITGRGLITLERTQLVPGDVLPALVEAHAWDAIKLSVYVGRTARVAGIPAYRALCDVLYHHGFAFAAALLGVDGTAHGVRYRARFFSRNVNVPMMVVSVGTPDQVSATVTELNAVIPDPLLTIERIQLCKREGKLLATPRELPPTDEHGRPLWQKLMVHTTEGATYDGAPIHREIVRRLLKSKIAQGATAVRGVWGFQAHNRPHGDRLVQLVRKVPVVTIIVDAPASIARSFQVVNELTADHGVVTCEMVPAALSIHAPGRRGNLLPAHYHY</sequence>
<dbReference type="RefSeq" id="WP_249762819.1">
    <property type="nucleotide sequence ID" value="NZ_CAJUXY010000005.1"/>
</dbReference>
<gene>
    <name evidence="2" type="ORF">M5I08_15740</name>
</gene>
<proteinExistence type="inferred from homology"/>
<dbReference type="PANTHER" id="PTHR35983">
    <property type="entry name" value="UPF0166 PROTEIN TM_0021"/>
    <property type="match status" value="1"/>
</dbReference>
<protein>
    <submittedName>
        <fullName evidence="2">DUF190 domain-containing protein</fullName>
    </submittedName>
</protein>
<comment type="similarity">
    <text evidence="1">Belongs to the UPF0166 family.</text>
</comment>
<reference evidence="2" key="1">
    <citation type="submission" date="2022-05" db="EMBL/GenBank/DDBJ databases">
        <title>A methanotrophic Mycobacterium dominates a cave microbial ecosystem.</title>
        <authorList>
            <person name="Van Spanning R.J.M."/>
            <person name="Guan Q."/>
            <person name="Melkonian C."/>
            <person name="Gallant J."/>
            <person name="Polerecky L."/>
            <person name="Flot J.-F."/>
            <person name="Brandt B.W."/>
            <person name="Braster M."/>
            <person name="Iturbe Espinoza P."/>
            <person name="Aerts J."/>
            <person name="Meima-Franke M."/>
            <person name="Piersma S.R."/>
            <person name="Bunduc C."/>
            <person name="Ummels R."/>
            <person name="Pain A."/>
            <person name="Fleming E.J."/>
            <person name="van der Wel N."/>
            <person name="Gherman V.D."/>
            <person name="Sarbu S.M."/>
            <person name="Bodelier P.L.E."/>
            <person name="Bitter W."/>
        </authorList>
    </citation>
    <scope>NUCLEOTIDE SEQUENCE</scope>
    <source>
        <strain evidence="2">Sulfur Cave</strain>
    </source>
</reference>
<dbReference type="Gene3D" id="3.30.70.120">
    <property type="match status" value="3"/>
</dbReference>
<keyword evidence="3" id="KW-1185">Reference proteome</keyword>
<name>A0ABY4QIX5_9MYCO</name>
<dbReference type="EMBL" id="CP097320">
    <property type="protein sequence ID" value="UQX09753.1"/>
    <property type="molecule type" value="Genomic_DNA"/>
</dbReference>
<dbReference type="Proteomes" id="UP001056610">
    <property type="component" value="Chromosome"/>
</dbReference>
<dbReference type="SUPFAM" id="SSF54913">
    <property type="entry name" value="GlnB-like"/>
    <property type="match status" value="3"/>
</dbReference>
<dbReference type="InterPro" id="IPR011322">
    <property type="entry name" value="N-reg_PII-like_a/b"/>
</dbReference>
<dbReference type="InterPro" id="IPR015867">
    <property type="entry name" value="N-reg_PII/ATP_PRibTrfase_C"/>
</dbReference>
<evidence type="ECO:0000313" key="2">
    <source>
        <dbReference type="EMBL" id="UQX09753.1"/>
    </source>
</evidence>
<dbReference type="InterPro" id="IPR003793">
    <property type="entry name" value="UPF0166"/>
</dbReference>